<dbReference type="SMART" id="SM00342">
    <property type="entry name" value="HTH_ARAC"/>
    <property type="match status" value="1"/>
</dbReference>
<accession>A0A9D1GPY9</accession>
<dbReference type="PROSITE" id="PS00041">
    <property type="entry name" value="HTH_ARAC_FAMILY_1"/>
    <property type="match status" value="1"/>
</dbReference>
<dbReference type="GO" id="GO:0043565">
    <property type="term" value="F:sequence-specific DNA binding"/>
    <property type="evidence" value="ECO:0007669"/>
    <property type="project" value="InterPro"/>
</dbReference>
<evidence type="ECO:0000256" key="2">
    <source>
        <dbReference type="ARBA" id="ARBA00023125"/>
    </source>
</evidence>
<comment type="caution">
    <text evidence="6">The sequence shown here is derived from an EMBL/GenBank/DDBJ whole genome shotgun (WGS) entry which is preliminary data.</text>
</comment>
<name>A0A9D1GPY9_9BACT</name>
<keyword evidence="4" id="KW-1133">Transmembrane helix</keyword>
<protein>
    <submittedName>
        <fullName evidence="6">Helix-turn-helix transcriptional regulator</fullName>
    </submittedName>
</protein>
<evidence type="ECO:0000256" key="4">
    <source>
        <dbReference type="SAM" id="Phobius"/>
    </source>
</evidence>
<dbReference type="Proteomes" id="UP000886881">
    <property type="component" value="Unassembled WGS sequence"/>
</dbReference>
<reference evidence="6" key="2">
    <citation type="journal article" date="2021" name="PeerJ">
        <title>Extensive microbial diversity within the chicken gut microbiome revealed by metagenomics and culture.</title>
        <authorList>
            <person name="Gilroy R."/>
            <person name="Ravi A."/>
            <person name="Getino M."/>
            <person name="Pursley I."/>
            <person name="Horton D.L."/>
            <person name="Alikhan N.F."/>
            <person name="Baker D."/>
            <person name="Gharbi K."/>
            <person name="Hall N."/>
            <person name="Watson M."/>
            <person name="Adriaenssens E.M."/>
            <person name="Foster-Nyarko E."/>
            <person name="Jarju S."/>
            <person name="Secka A."/>
            <person name="Antonio M."/>
            <person name="Oren A."/>
            <person name="Chaudhuri R.R."/>
            <person name="La Ragione R."/>
            <person name="Hildebrand F."/>
            <person name="Pallen M.J."/>
        </authorList>
    </citation>
    <scope>NUCLEOTIDE SEQUENCE</scope>
    <source>
        <strain evidence="6">ChiHecec2B26-709</strain>
    </source>
</reference>
<feature type="transmembrane region" description="Helical" evidence="4">
    <location>
        <begin position="89"/>
        <end position="108"/>
    </location>
</feature>
<dbReference type="EMBL" id="DVLC01000083">
    <property type="protein sequence ID" value="HIT47087.1"/>
    <property type="molecule type" value="Genomic_DNA"/>
</dbReference>
<keyword evidence="3" id="KW-0804">Transcription</keyword>
<organism evidence="6 7">
    <name type="scientific">Candidatus Cryptobacteroides merdipullorum</name>
    <dbReference type="NCBI Taxonomy" id="2840771"/>
    <lineage>
        <taxon>Bacteria</taxon>
        <taxon>Pseudomonadati</taxon>
        <taxon>Bacteroidota</taxon>
        <taxon>Bacteroidia</taxon>
        <taxon>Bacteroidales</taxon>
        <taxon>Candidatus Cryptobacteroides</taxon>
    </lineage>
</organism>
<evidence type="ECO:0000313" key="7">
    <source>
        <dbReference type="Proteomes" id="UP000886881"/>
    </source>
</evidence>
<dbReference type="InterPro" id="IPR018060">
    <property type="entry name" value="HTH_AraC"/>
</dbReference>
<dbReference type="Pfam" id="PF12833">
    <property type="entry name" value="HTH_18"/>
    <property type="match status" value="1"/>
</dbReference>
<feature type="transmembrane region" description="Helical" evidence="4">
    <location>
        <begin position="65"/>
        <end position="83"/>
    </location>
</feature>
<feature type="transmembrane region" description="Helical" evidence="4">
    <location>
        <begin position="120"/>
        <end position="144"/>
    </location>
</feature>
<dbReference type="InterPro" id="IPR018062">
    <property type="entry name" value="HTH_AraC-typ_CS"/>
</dbReference>
<evidence type="ECO:0000256" key="3">
    <source>
        <dbReference type="ARBA" id="ARBA00023163"/>
    </source>
</evidence>
<keyword evidence="4" id="KW-0812">Transmembrane</keyword>
<evidence type="ECO:0000259" key="5">
    <source>
        <dbReference type="PROSITE" id="PS01124"/>
    </source>
</evidence>
<keyword evidence="2" id="KW-0238">DNA-binding</keyword>
<feature type="transmembrane region" description="Helical" evidence="4">
    <location>
        <begin position="32"/>
        <end position="53"/>
    </location>
</feature>
<feature type="domain" description="HTH araC/xylS-type" evidence="5">
    <location>
        <begin position="215"/>
        <end position="317"/>
    </location>
</feature>
<keyword evidence="4" id="KW-0472">Membrane</keyword>
<dbReference type="AlphaFoldDB" id="A0A9D1GPY9"/>
<evidence type="ECO:0000256" key="1">
    <source>
        <dbReference type="ARBA" id="ARBA00023015"/>
    </source>
</evidence>
<dbReference type="PANTHER" id="PTHR43280">
    <property type="entry name" value="ARAC-FAMILY TRANSCRIPTIONAL REGULATOR"/>
    <property type="match status" value="1"/>
</dbReference>
<proteinExistence type="predicted"/>
<dbReference type="PANTHER" id="PTHR43280:SF28">
    <property type="entry name" value="HTH-TYPE TRANSCRIPTIONAL ACTIVATOR RHAS"/>
    <property type="match status" value="1"/>
</dbReference>
<reference evidence="6" key="1">
    <citation type="submission" date="2020-10" db="EMBL/GenBank/DDBJ databases">
        <authorList>
            <person name="Gilroy R."/>
        </authorList>
    </citation>
    <scope>NUCLEOTIDE SEQUENCE</scope>
    <source>
        <strain evidence="6">ChiHecec2B26-709</strain>
    </source>
</reference>
<keyword evidence="1" id="KW-0805">Transcription regulation</keyword>
<evidence type="ECO:0000313" key="6">
    <source>
        <dbReference type="EMBL" id="HIT47087.1"/>
    </source>
</evidence>
<sequence>MKKLFGTYHFWIKAMSVLCLVLFPAADLLETGSVPGLSVLFMSEVGGVAILLMTPLPDEGARSGFVFAASLLALLVFCHFVGASPGLCAGVALLAVLLRLFLCFRFRYSRVRALFRQQVVWYAMLSQVRLIYALMLACIGMAGLLASGHAWLTAVLDCMLAAMYVMPFVSSMRGRILLLNRAQEKSLRQMLSCGVRELRSPGQNDDAATMRILYEKVVSIMESGRPFLDEDYSLQDLSASVYTNKTYLSKTINIMSGKNFRQFINGYRILYSVDLMKKNPRLRVDELAAMSGFHSTVTYTMAFKANMNETPGEFCQRLRSNLV</sequence>
<gene>
    <name evidence="6" type="ORF">IAC35_04430</name>
</gene>
<dbReference type="Gene3D" id="1.10.10.60">
    <property type="entry name" value="Homeodomain-like"/>
    <property type="match status" value="2"/>
</dbReference>
<dbReference type="PROSITE" id="PS01124">
    <property type="entry name" value="HTH_ARAC_FAMILY_2"/>
    <property type="match status" value="1"/>
</dbReference>
<dbReference type="GO" id="GO:0003700">
    <property type="term" value="F:DNA-binding transcription factor activity"/>
    <property type="evidence" value="ECO:0007669"/>
    <property type="project" value="InterPro"/>
</dbReference>
<feature type="transmembrane region" description="Helical" evidence="4">
    <location>
        <begin position="7"/>
        <end position="26"/>
    </location>
</feature>